<name>A0A8H3AIX8_9AGAM</name>
<protein>
    <submittedName>
        <fullName evidence="2">Uncharacterized protein</fullName>
    </submittedName>
</protein>
<feature type="region of interest" description="Disordered" evidence="1">
    <location>
        <begin position="1"/>
        <end position="44"/>
    </location>
</feature>
<evidence type="ECO:0000313" key="2">
    <source>
        <dbReference type="EMBL" id="CAE6423708.1"/>
    </source>
</evidence>
<dbReference type="Proteomes" id="UP000663850">
    <property type="component" value="Unassembled WGS sequence"/>
</dbReference>
<sequence>MSIALARTGSGRIMTRPRQASTSSVRSTSAHLSPPPSGISSSFETGELDPVLAALDISHLIVPITEVQANVSVERACEVS</sequence>
<feature type="compositionally biased region" description="Polar residues" evidence="1">
    <location>
        <begin position="18"/>
        <end position="31"/>
    </location>
</feature>
<accession>A0A8H3AIX8</accession>
<dbReference type="AlphaFoldDB" id="A0A8H3AIX8"/>
<comment type="caution">
    <text evidence="2">The sequence shown here is derived from an EMBL/GenBank/DDBJ whole genome shotgun (WGS) entry which is preliminary data.</text>
</comment>
<gene>
    <name evidence="2" type="ORF">RDB_LOCUS12520</name>
</gene>
<proteinExistence type="predicted"/>
<evidence type="ECO:0000256" key="1">
    <source>
        <dbReference type="SAM" id="MobiDB-lite"/>
    </source>
</evidence>
<organism evidence="2 3">
    <name type="scientific">Rhizoctonia solani</name>
    <dbReference type="NCBI Taxonomy" id="456999"/>
    <lineage>
        <taxon>Eukaryota</taxon>
        <taxon>Fungi</taxon>
        <taxon>Dikarya</taxon>
        <taxon>Basidiomycota</taxon>
        <taxon>Agaricomycotina</taxon>
        <taxon>Agaricomycetes</taxon>
        <taxon>Cantharellales</taxon>
        <taxon>Ceratobasidiaceae</taxon>
        <taxon>Rhizoctonia</taxon>
    </lineage>
</organism>
<dbReference type="EMBL" id="CAJMWZ010000699">
    <property type="protein sequence ID" value="CAE6423708.1"/>
    <property type="molecule type" value="Genomic_DNA"/>
</dbReference>
<reference evidence="2" key="1">
    <citation type="submission" date="2021-01" db="EMBL/GenBank/DDBJ databases">
        <authorList>
            <person name="Kaushik A."/>
        </authorList>
    </citation>
    <scope>NUCLEOTIDE SEQUENCE</scope>
    <source>
        <strain evidence="2">Type strain: AG8-Rh-89/</strain>
    </source>
</reference>
<evidence type="ECO:0000313" key="3">
    <source>
        <dbReference type="Proteomes" id="UP000663850"/>
    </source>
</evidence>